<keyword evidence="3 4" id="KW-0546">Nucleotide metabolism</keyword>
<dbReference type="InterPro" id="IPR003697">
    <property type="entry name" value="Maf-like"/>
</dbReference>
<evidence type="ECO:0000313" key="6">
    <source>
        <dbReference type="Proteomes" id="UP000677812"/>
    </source>
</evidence>
<comment type="function">
    <text evidence="4">Nucleoside triphosphate pyrophosphatase. May have a dual role in cell division arrest and in preventing the incorporation of modified nucleotides into cellular nucleic acids.</text>
</comment>
<name>A0ABS5E7K0_9PROT</name>
<evidence type="ECO:0000256" key="1">
    <source>
        <dbReference type="ARBA" id="ARBA00001968"/>
    </source>
</evidence>
<accession>A0ABS5E7K0</accession>
<protein>
    <recommendedName>
        <fullName evidence="4">Nucleoside triphosphate pyrophosphatase</fullName>
        <ecNumber evidence="4">3.6.1.9</ecNumber>
    </recommendedName>
    <alternativeName>
        <fullName evidence="4">Nucleotide pyrophosphatase</fullName>
        <shortName evidence="4">Nucleotide PPase</shortName>
    </alternativeName>
</protein>
<dbReference type="RefSeq" id="WP_211681789.1">
    <property type="nucleotide sequence ID" value="NZ_JAGRQH010000004.1"/>
</dbReference>
<sequence length="200" mass="21520">MASSLILASGSSARRALLEASGVAHRCHPVALDEERVRLACQARGETLRETALVLAEEKARLACAQLPAGTLVIGADQILDLDGEAFAKPTSLSEVRTQLERLRGKTHILQTAVVLMRDGRRVWHEVAAPRLTMRAFSDAFLDAYIAQEGDALFSCVGAYRLEGLGVQLFAVLDGAHDAVLGLPRLGLMEALRQEGVLLP</sequence>
<dbReference type="Gene3D" id="3.90.950.10">
    <property type="match status" value="1"/>
</dbReference>
<comment type="subcellular location">
    <subcellularLocation>
        <location evidence="4">Cytoplasm</location>
    </subcellularLocation>
</comment>
<dbReference type="PIRSF" id="PIRSF006305">
    <property type="entry name" value="Maf"/>
    <property type="match status" value="1"/>
</dbReference>
<evidence type="ECO:0000256" key="4">
    <source>
        <dbReference type="HAMAP-Rule" id="MF_00528"/>
    </source>
</evidence>
<dbReference type="PANTHER" id="PTHR43213:SF5">
    <property type="entry name" value="BIFUNCTIONAL DTTP_UTP PYROPHOSPHATASE_METHYLTRANSFERASE PROTEIN-RELATED"/>
    <property type="match status" value="1"/>
</dbReference>
<dbReference type="SUPFAM" id="SSF52972">
    <property type="entry name" value="ITPase-like"/>
    <property type="match status" value="1"/>
</dbReference>
<evidence type="ECO:0000256" key="2">
    <source>
        <dbReference type="ARBA" id="ARBA00022801"/>
    </source>
</evidence>
<comment type="caution">
    <text evidence="4">Lacks conserved residue(s) required for the propagation of feature annotation.</text>
</comment>
<dbReference type="Proteomes" id="UP000677812">
    <property type="component" value="Unassembled WGS sequence"/>
</dbReference>
<keyword evidence="6" id="KW-1185">Reference proteome</keyword>
<evidence type="ECO:0000313" key="5">
    <source>
        <dbReference type="EMBL" id="MBR0559880.1"/>
    </source>
</evidence>
<dbReference type="InterPro" id="IPR029001">
    <property type="entry name" value="ITPase-like_fam"/>
</dbReference>
<organism evidence="5 6">
    <name type="scientific">Neokomagataea anthophila</name>
    <dbReference type="NCBI Taxonomy" id="2826925"/>
    <lineage>
        <taxon>Bacteria</taxon>
        <taxon>Pseudomonadati</taxon>
        <taxon>Pseudomonadota</taxon>
        <taxon>Alphaproteobacteria</taxon>
        <taxon>Acetobacterales</taxon>
        <taxon>Acetobacteraceae</taxon>
        <taxon>Neokomagataea</taxon>
    </lineage>
</organism>
<dbReference type="PANTHER" id="PTHR43213">
    <property type="entry name" value="BIFUNCTIONAL DTTP/UTP PYROPHOSPHATASE/METHYLTRANSFERASE PROTEIN-RELATED"/>
    <property type="match status" value="1"/>
</dbReference>
<evidence type="ECO:0000256" key="3">
    <source>
        <dbReference type="ARBA" id="ARBA00023080"/>
    </source>
</evidence>
<keyword evidence="2 4" id="KW-0378">Hydrolase</keyword>
<gene>
    <name evidence="5" type="ORF">KB213_07425</name>
</gene>
<reference evidence="5 6" key="1">
    <citation type="submission" date="2021-04" db="EMBL/GenBank/DDBJ databases">
        <title>The complete genome sequence of Neokomagataea sp. TBRC 2177.</title>
        <authorList>
            <person name="Charoenyingcharoen P."/>
            <person name="Yukphan P."/>
        </authorList>
    </citation>
    <scope>NUCLEOTIDE SEQUENCE [LARGE SCALE GENOMIC DNA]</scope>
    <source>
        <strain evidence="5 6">TBRC 2177</strain>
    </source>
</reference>
<comment type="catalytic activity">
    <reaction evidence="4">
        <text>a ribonucleoside 5'-triphosphate + H2O = a ribonucleoside 5'-phosphate + diphosphate + H(+)</text>
        <dbReference type="Rhea" id="RHEA:23996"/>
        <dbReference type="ChEBI" id="CHEBI:15377"/>
        <dbReference type="ChEBI" id="CHEBI:15378"/>
        <dbReference type="ChEBI" id="CHEBI:33019"/>
        <dbReference type="ChEBI" id="CHEBI:58043"/>
        <dbReference type="ChEBI" id="CHEBI:61557"/>
        <dbReference type="EC" id="3.6.1.9"/>
    </reaction>
</comment>
<comment type="similarity">
    <text evidence="4">Belongs to the Maf family.</text>
</comment>
<dbReference type="EMBL" id="JAGRQH010000004">
    <property type="protein sequence ID" value="MBR0559880.1"/>
    <property type="molecule type" value="Genomic_DNA"/>
</dbReference>
<comment type="caution">
    <text evidence="5">The sequence shown here is derived from an EMBL/GenBank/DDBJ whole genome shotgun (WGS) entry which is preliminary data.</text>
</comment>
<comment type="cofactor">
    <cofactor evidence="1 4">
        <name>a divalent metal cation</name>
        <dbReference type="ChEBI" id="CHEBI:60240"/>
    </cofactor>
</comment>
<keyword evidence="4" id="KW-0963">Cytoplasm</keyword>
<proteinExistence type="inferred from homology"/>
<dbReference type="EC" id="3.6.1.9" evidence="4"/>
<dbReference type="CDD" id="cd00555">
    <property type="entry name" value="Maf"/>
    <property type="match status" value="1"/>
</dbReference>
<feature type="active site" description="Proton acceptor" evidence="4">
    <location>
        <position position="77"/>
    </location>
</feature>
<dbReference type="Pfam" id="PF02545">
    <property type="entry name" value="Maf"/>
    <property type="match status" value="1"/>
</dbReference>
<dbReference type="HAMAP" id="MF_00528">
    <property type="entry name" value="Maf"/>
    <property type="match status" value="1"/>
</dbReference>
<comment type="catalytic activity">
    <reaction evidence="4">
        <text>a 2'-deoxyribonucleoside 5'-triphosphate + H2O = a 2'-deoxyribonucleoside 5'-phosphate + diphosphate + H(+)</text>
        <dbReference type="Rhea" id="RHEA:44644"/>
        <dbReference type="ChEBI" id="CHEBI:15377"/>
        <dbReference type="ChEBI" id="CHEBI:15378"/>
        <dbReference type="ChEBI" id="CHEBI:33019"/>
        <dbReference type="ChEBI" id="CHEBI:61560"/>
        <dbReference type="ChEBI" id="CHEBI:65317"/>
        <dbReference type="EC" id="3.6.1.9"/>
    </reaction>
</comment>